<accession>A0A4Y2DZG3</accession>
<reference evidence="1 2" key="1">
    <citation type="journal article" date="2019" name="Sci. Rep.">
        <title>Orb-weaving spider Araneus ventricosus genome elucidates the spidroin gene catalogue.</title>
        <authorList>
            <person name="Kono N."/>
            <person name="Nakamura H."/>
            <person name="Ohtoshi R."/>
            <person name="Moran D.A.P."/>
            <person name="Shinohara A."/>
            <person name="Yoshida Y."/>
            <person name="Fujiwara M."/>
            <person name="Mori M."/>
            <person name="Tomita M."/>
            <person name="Arakawa K."/>
        </authorList>
    </citation>
    <scope>NUCLEOTIDE SEQUENCE [LARGE SCALE GENOMIC DNA]</scope>
</reference>
<keyword evidence="2" id="KW-1185">Reference proteome</keyword>
<comment type="caution">
    <text evidence="1">The sequence shown here is derived from an EMBL/GenBank/DDBJ whole genome shotgun (WGS) entry which is preliminary data.</text>
</comment>
<protein>
    <submittedName>
        <fullName evidence="1">Uncharacterized protein</fullName>
    </submittedName>
</protein>
<name>A0A4Y2DZG3_ARAVE</name>
<gene>
    <name evidence="1" type="ORF">AVEN_5470_1</name>
</gene>
<dbReference type="AlphaFoldDB" id="A0A4Y2DZG3"/>
<organism evidence="1 2">
    <name type="scientific">Araneus ventricosus</name>
    <name type="common">Orbweaver spider</name>
    <name type="synonym">Epeira ventricosa</name>
    <dbReference type="NCBI Taxonomy" id="182803"/>
    <lineage>
        <taxon>Eukaryota</taxon>
        <taxon>Metazoa</taxon>
        <taxon>Ecdysozoa</taxon>
        <taxon>Arthropoda</taxon>
        <taxon>Chelicerata</taxon>
        <taxon>Arachnida</taxon>
        <taxon>Araneae</taxon>
        <taxon>Araneomorphae</taxon>
        <taxon>Entelegynae</taxon>
        <taxon>Araneoidea</taxon>
        <taxon>Araneidae</taxon>
        <taxon>Araneus</taxon>
    </lineage>
</organism>
<dbReference type="Proteomes" id="UP000499080">
    <property type="component" value="Unassembled WGS sequence"/>
</dbReference>
<sequence>MHGIIFLPPIIFGLKGDIKRSNALSLSRALRQAPELPISPLLRSISHCVQRMRIVMIAGIQNFPSSVPHHDKAPPLKITCQLIAFRYFHNQLIHLISPRVTLSSDEESHFGLNNEL</sequence>
<proteinExistence type="predicted"/>
<evidence type="ECO:0000313" key="1">
    <source>
        <dbReference type="EMBL" id="GBM21158.1"/>
    </source>
</evidence>
<evidence type="ECO:0000313" key="2">
    <source>
        <dbReference type="Proteomes" id="UP000499080"/>
    </source>
</evidence>
<dbReference type="EMBL" id="BGPR01000454">
    <property type="protein sequence ID" value="GBM21158.1"/>
    <property type="molecule type" value="Genomic_DNA"/>
</dbReference>